<protein>
    <submittedName>
        <fullName evidence="1">Uncharacterized protein</fullName>
    </submittedName>
</protein>
<proteinExistence type="predicted"/>
<dbReference type="Proteomes" id="UP000014500">
    <property type="component" value="Unassembled WGS sequence"/>
</dbReference>
<organism evidence="1 2">
    <name type="scientific">Strigamia maritima</name>
    <name type="common">European centipede</name>
    <name type="synonym">Geophilus maritimus</name>
    <dbReference type="NCBI Taxonomy" id="126957"/>
    <lineage>
        <taxon>Eukaryota</taxon>
        <taxon>Metazoa</taxon>
        <taxon>Ecdysozoa</taxon>
        <taxon>Arthropoda</taxon>
        <taxon>Myriapoda</taxon>
        <taxon>Chilopoda</taxon>
        <taxon>Pleurostigmophora</taxon>
        <taxon>Geophilomorpha</taxon>
        <taxon>Linotaeniidae</taxon>
        <taxon>Strigamia</taxon>
    </lineage>
</organism>
<keyword evidence="2" id="KW-1185">Reference proteome</keyword>
<dbReference type="AlphaFoldDB" id="T1JK40"/>
<reference evidence="2" key="1">
    <citation type="submission" date="2011-05" db="EMBL/GenBank/DDBJ databases">
        <authorList>
            <person name="Richards S.R."/>
            <person name="Qu J."/>
            <person name="Jiang H."/>
            <person name="Jhangiani S.N."/>
            <person name="Agravi P."/>
            <person name="Goodspeed R."/>
            <person name="Gross S."/>
            <person name="Mandapat C."/>
            <person name="Jackson L."/>
            <person name="Mathew T."/>
            <person name="Pu L."/>
            <person name="Thornton R."/>
            <person name="Saada N."/>
            <person name="Wilczek-Boney K.B."/>
            <person name="Lee S."/>
            <person name="Kovar C."/>
            <person name="Wu Y."/>
            <person name="Scherer S.E."/>
            <person name="Worley K.C."/>
            <person name="Muzny D.M."/>
            <person name="Gibbs R."/>
        </authorList>
    </citation>
    <scope>NUCLEOTIDE SEQUENCE</scope>
    <source>
        <strain evidence="2">Brora</strain>
    </source>
</reference>
<dbReference type="HOGENOM" id="CLU_2152158_0_0_1"/>
<reference evidence="1" key="2">
    <citation type="submission" date="2015-02" db="UniProtKB">
        <authorList>
            <consortium name="EnsemblMetazoa"/>
        </authorList>
    </citation>
    <scope>IDENTIFICATION</scope>
</reference>
<evidence type="ECO:0000313" key="2">
    <source>
        <dbReference type="Proteomes" id="UP000014500"/>
    </source>
</evidence>
<accession>T1JK40</accession>
<dbReference type="EnsemblMetazoa" id="SMAR014220-RA">
    <property type="protein sequence ID" value="SMAR014220-PA"/>
    <property type="gene ID" value="SMAR014220"/>
</dbReference>
<evidence type="ECO:0000313" key="1">
    <source>
        <dbReference type="EnsemblMetazoa" id="SMAR014220-PA"/>
    </source>
</evidence>
<dbReference type="EMBL" id="JH431859">
    <property type="status" value="NOT_ANNOTATED_CDS"/>
    <property type="molecule type" value="Genomic_DNA"/>
</dbReference>
<name>T1JK40_STRMM</name>
<sequence>MNITLLIDRVTRHIVSIGSQIGYRLRNWPHRNPRIERMSPQHLYSSAAHSSDGVNRVCGAESAPNHWHAASKTRQPPCRVQGRRHRVFIKNQANVKSHIAAANPPTRSSGK</sequence>